<accession>A0A811YYZ8</accession>
<reference evidence="3" key="1">
    <citation type="submission" date="2020-12" db="EMBL/GenBank/DDBJ databases">
        <authorList>
            <consortium name="Molecular Ecology Group"/>
        </authorList>
    </citation>
    <scope>NUCLEOTIDE SEQUENCE</scope>
    <source>
        <strain evidence="3">TBG_1078</strain>
    </source>
</reference>
<dbReference type="PANTHER" id="PTHR41687:SF1">
    <property type="entry name" value="SMALL INTEGRAL MEMBRANE PROTEIN 9"/>
    <property type="match status" value="1"/>
</dbReference>
<dbReference type="EMBL" id="CAJHUB010000754">
    <property type="protein sequence ID" value="CAD7682973.1"/>
    <property type="molecule type" value="Genomic_DNA"/>
</dbReference>
<feature type="transmembrane region" description="Helical" evidence="1">
    <location>
        <begin position="66"/>
        <end position="88"/>
    </location>
</feature>
<dbReference type="InterPro" id="IPR038853">
    <property type="entry name" value="Smim9"/>
</dbReference>
<organism evidence="3 4">
    <name type="scientific">Nyctereutes procyonoides</name>
    <name type="common">Raccoon dog</name>
    <name type="synonym">Canis procyonoides</name>
    <dbReference type="NCBI Taxonomy" id="34880"/>
    <lineage>
        <taxon>Eukaryota</taxon>
        <taxon>Metazoa</taxon>
        <taxon>Chordata</taxon>
        <taxon>Craniata</taxon>
        <taxon>Vertebrata</taxon>
        <taxon>Euteleostomi</taxon>
        <taxon>Mammalia</taxon>
        <taxon>Eutheria</taxon>
        <taxon>Laurasiatheria</taxon>
        <taxon>Carnivora</taxon>
        <taxon>Caniformia</taxon>
        <taxon>Canidae</taxon>
        <taxon>Nyctereutes</taxon>
    </lineage>
</organism>
<comment type="caution">
    <text evidence="3">The sequence shown here is derived from an EMBL/GenBank/DDBJ whole genome shotgun (WGS) entry which is preliminary data.</text>
</comment>
<feature type="chain" id="PRO_5032533128" evidence="2">
    <location>
        <begin position="19"/>
        <end position="92"/>
    </location>
</feature>
<evidence type="ECO:0000313" key="3">
    <source>
        <dbReference type="EMBL" id="CAD7682973.1"/>
    </source>
</evidence>
<keyword evidence="1" id="KW-0472">Membrane</keyword>
<evidence type="ECO:0000256" key="1">
    <source>
        <dbReference type="SAM" id="Phobius"/>
    </source>
</evidence>
<dbReference type="AlphaFoldDB" id="A0A811YYZ8"/>
<keyword evidence="2" id="KW-0732">Signal</keyword>
<name>A0A811YYZ8_NYCPR</name>
<keyword evidence="4" id="KW-1185">Reference proteome</keyword>
<dbReference type="PANTHER" id="PTHR41687">
    <property type="entry name" value="SMALL INTEGRAL MEMBRANE PROTEIN 9"/>
    <property type="match status" value="1"/>
</dbReference>
<evidence type="ECO:0000256" key="2">
    <source>
        <dbReference type="SAM" id="SignalP"/>
    </source>
</evidence>
<protein>
    <submittedName>
        <fullName evidence="3">(raccoon dog) hypothetical protein</fullName>
    </submittedName>
</protein>
<sequence>MEAPQLLTAAVLLCSASCLLPDGAAPTFGVQDEAEALPPPRDNRRSWLSSFQDYVWDRIKSSVPTAAVFAFLFAILLVGLLCCLTFAVGEPV</sequence>
<evidence type="ECO:0000313" key="4">
    <source>
        <dbReference type="Proteomes" id="UP000645828"/>
    </source>
</evidence>
<keyword evidence="1" id="KW-0812">Transmembrane</keyword>
<dbReference type="Proteomes" id="UP000645828">
    <property type="component" value="Unassembled WGS sequence"/>
</dbReference>
<gene>
    <name evidence="3" type="ORF">NYPRO_LOCUS15765</name>
</gene>
<proteinExistence type="predicted"/>
<keyword evidence="1" id="KW-1133">Transmembrane helix</keyword>
<feature type="signal peptide" evidence="2">
    <location>
        <begin position="1"/>
        <end position="18"/>
    </location>
</feature>